<keyword evidence="2" id="KW-0653">Protein transport</keyword>
<evidence type="ECO:0000256" key="2">
    <source>
        <dbReference type="ARBA" id="ARBA00022927"/>
    </source>
</evidence>
<evidence type="ECO:0000256" key="3">
    <source>
        <dbReference type="ARBA" id="ARBA00023010"/>
    </source>
</evidence>
<evidence type="ECO:0000313" key="6">
    <source>
        <dbReference type="Proteomes" id="UP000694620"/>
    </source>
</evidence>
<dbReference type="GO" id="GO:0015031">
    <property type="term" value="P:protein transport"/>
    <property type="evidence" value="ECO:0007669"/>
    <property type="project" value="UniProtKB-KW"/>
</dbReference>
<keyword evidence="2" id="KW-0813">Transport</keyword>
<dbReference type="Proteomes" id="UP000694620">
    <property type="component" value="Chromosome 10"/>
</dbReference>
<dbReference type="SUPFAM" id="SSF144122">
    <property type="entry name" value="Tim10-like"/>
    <property type="match status" value="1"/>
</dbReference>
<dbReference type="PANTHER" id="PTHR13172">
    <property type="entry name" value="MITOCHONDRIAL IMPORT INNER MEMBRANE TRANSLOCASE SUBUNIT TIM9B"/>
    <property type="match status" value="1"/>
</dbReference>
<keyword evidence="4" id="KW-1015">Disulfide bond</keyword>
<protein>
    <submittedName>
        <fullName evidence="5">Translocase of inner mitochondrial membrane 10B</fullName>
    </submittedName>
</protein>
<proteinExistence type="predicted"/>
<evidence type="ECO:0000256" key="1">
    <source>
        <dbReference type="ARBA" id="ARBA00004637"/>
    </source>
</evidence>
<accession>A0A8C4X7J8</accession>
<sequence length="91" mass="10665">MEMADQQIRNLWDFLLVYNKMTELCFSRCDVCLNKGAGKLIRSNHCLMGAYVKLMPSIVQRRQTEYENETWQLNQQAVENVLPVHENVTSE</sequence>
<evidence type="ECO:0000313" key="5">
    <source>
        <dbReference type="Ensembl" id="ENSECRP00000011333.1"/>
    </source>
</evidence>
<keyword evidence="6" id="KW-1185">Reference proteome</keyword>
<reference evidence="5" key="3">
    <citation type="submission" date="2025-09" db="UniProtKB">
        <authorList>
            <consortium name="Ensembl"/>
        </authorList>
    </citation>
    <scope>IDENTIFICATION</scope>
</reference>
<dbReference type="InterPro" id="IPR050673">
    <property type="entry name" value="Mito_inner_translocase_sub"/>
</dbReference>
<dbReference type="GeneTree" id="ENSGT00450000040326"/>
<dbReference type="Ensembl" id="ENSECRT00000011520.1">
    <property type="protein sequence ID" value="ENSECRP00000011333.1"/>
    <property type="gene ID" value="ENSECRG00000007555.1"/>
</dbReference>
<dbReference type="AlphaFoldDB" id="A0A8C4X7J8"/>
<organism evidence="5 6">
    <name type="scientific">Erpetoichthys calabaricus</name>
    <name type="common">Rope fish</name>
    <name type="synonym">Calamoichthys calabaricus</name>
    <dbReference type="NCBI Taxonomy" id="27687"/>
    <lineage>
        <taxon>Eukaryota</taxon>
        <taxon>Metazoa</taxon>
        <taxon>Chordata</taxon>
        <taxon>Craniata</taxon>
        <taxon>Vertebrata</taxon>
        <taxon>Euteleostomi</taxon>
        <taxon>Actinopterygii</taxon>
        <taxon>Polypteriformes</taxon>
        <taxon>Polypteridae</taxon>
        <taxon>Erpetoichthys</taxon>
    </lineage>
</organism>
<comment type="subcellular location">
    <subcellularLocation>
        <location evidence="1">Mitochondrion inner membrane</location>
        <topology evidence="1">Peripheral membrane protein</topology>
    </subcellularLocation>
</comment>
<dbReference type="InterPro" id="IPR035427">
    <property type="entry name" value="Tim10-like_dom_sf"/>
</dbReference>
<reference evidence="5" key="2">
    <citation type="submission" date="2025-08" db="UniProtKB">
        <authorList>
            <consortium name="Ensembl"/>
        </authorList>
    </citation>
    <scope>IDENTIFICATION</scope>
</reference>
<dbReference type="Gene3D" id="1.10.287.810">
    <property type="entry name" value="Mitochondrial import inner membrane translocase subunit tim13 like domains"/>
    <property type="match status" value="1"/>
</dbReference>
<name>A0A8C4X7J8_ERPCA</name>
<dbReference type="GO" id="GO:0005743">
    <property type="term" value="C:mitochondrial inner membrane"/>
    <property type="evidence" value="ECO:0007669"/>
    <property type="project" value="UniProtKB-SubCell"/>
</dbReference>
<gene>
    <name evidence="5" type="primary">TIMM10B</name>
</gene>
<keyword evidence="3" id="KW-0811">Translocation</keyword>
<evidence type="ECO:0000256" key="4">
    <source>
        <dbReference type="ARBA" id="ARBA00023157"/>
    </source>
</evidence>
<reference evidence="5" key="1">
    <citation type="submission" date="2021-06" db="EMBL/GenBank/DDBJ databases">
        <authorList>
            <consortium name="Wellcome Sanger Institute Data Sharing"/>
        </authorList>
    </citation>
    <scope>NUCLEOTIDE SEQUENCE [LARGE SCALE GENOMIC DNA]</scope>
</reference>